<proteinExistence type="inferred from homology"/>
<comment type="subcellular location">
    <subcellularLocation>
        <location evidence="1">Virion</location>
    </subcellularLocation>
</comment>
<dbReference type="GO" id="GO:0039666">
    <property type="term" value="P:virion attachment to host cell pilus"/>
    <property type="evidence" value="ECO:0007669"/>
    <property type="project" value="UniProtKB-KW"/>
</dbReference>
<name>A0A514D4L4_9VIRU</name>
<evidence type="ECO:0000256" key="7">
    <source>
        <dbReference type="ARBA" id="ARBA00035110"/>
    </source>
</evidence>
<evidence type="ECO:0000256" key="5">
    <source>
        <dbReference type="ARBA" id="ARBA00023104"/>
    </source>
</evidence>
<dbReference type="GO" id="GO:0044423">
    <property type="term" value="C:virion component"/>
    <property type="evidence" value="ECO:0007669"/>
    <property type="project" value="UniProtKB-KW"/>
</dbReference>
<evidence type="ECO:0000313" key="8">
    <source>
        <dbReference type="EMBL" id="QDH88537.1"/>
    </source>
</evidence>
<sequence>MRLGSYRWPLLTLTGATLGAGMPVIAKTNIITYATDNYIMSGNVAGASVHNRVTANTTTTRVTSSNPQWRQQVRNGRNATTPYSVTSPDQLSVPVKAFCLTFDPHKNGGVPVRYYVSQHRFGASPDNPAGYNYGSVDLQARQSFVSNYRSRRTQFQSGTFFGELAETVRQIRSPAQALRNSINDYYTDVKHGLKRLHRGASRNKYVQNSWLEYSYGVKPLVGDIADAIGLACADPFAYRQVIHGSATLKWKGPVTAKSNTPTVIGGVLNWTEKSWLENELSVRYKGAVRAENSPPGFPEQLGLSWSNVLPTIWELIPYSFLVDYFTNVGKVIEGISTGRIFLSWGCRTQRGVSEAKVATELNSERVTANYGSSMWTGYATGFGSSATYKYVTRSGLDSIGVSFADASFKLPGTNTRWLNIAALASLRT</sequence>
<dbReference type="Pfam" id="PF03863">
    <property type="entry name" value="Phage_mat-A"/>
    <property type="match status" value="1"/>
</dbReference>
<evidence type="ECO:0000256" key="4">
    <source>
        <dbReference type="ARBA" id="ARBA00022844"/>
    </source>
</evidence>
<reference evidence="8" key="1">
    <citation type="submission" date="2019-05" db="EMBL/GenBank/DDBJ databases">
        <title>Metatranscriptomic reconstruction reveals RNA viruses with the potential to shape carbon cycling in soil.</title>
        <authorList>
            <person name="Starr E.P."/>
            <person name="Nuccio E."/>
            <person name="Pett-Ridge J."/>
            <person name="Banfield J.F."/>
            <person name="Firestone M.K."/>
        </authorList>
    </citation>
    <scope>NUCLEOTIDE SEQUENCE</scope>
    <source>
        <strain evidence="8">H4_Bulk_46_scaffold_566</strain>
    </source>
</reference>
<keyword evidence="2" id="KW-0945">Host-virus interaction</keyword>
<keyword evidence="5" id="KW-1175">Viral attachment to host cell pilus</keyword>
<evidence type="ECO:0000256" key="2">
    <source>
        <dbReference type="ARBA" id="ARBA00022581"/>
    </source>
</evidence>
<dbReference type="InterPro" id="IPR005563">
    <property type="entry name" value="A_protein"/>
</dbReference>
<keyword evidence="3" id="KW-1161">Viral attachment to host cell</keyword>
<keyword evidence="4" id="KW-0946">Virion</keyword>
<evidence type="ECO:0000256" key="1">
    <source>
        <dbReference type="ARBA" id="ARBA00004328"/>
    </source>
</evidence>
<protein>
    <submittedName>
        <fullName evidence="8">Uncharacterized protein</fullName>
    </submittedName>
</protein>
<evidence type="ECO:0000256" key="3">
    <source>
        <dbReference type="ARBA" id="ARBA00022804"/>
    </source>
</evidence>
<accession>A0A514D4L4</accession>
<keyword evidence="6" id="KW-1160">Virus entry into host cell</keyword>
<gene>
    <name evidence="8" type="ORF">H4Bulk46566_000003</name>
</gene>
<evidence type="ECO:0000256" key="6">
    <source>
        <dbReference type="ARBA" id="ARBA00023296"/>
    </source>
</evidence>
<comment type="similarity">
    <text evidence="7">Belongs to the Leviviricetes maturation protein family.</text>
</comment>
<organism evidence="8">
    <name type="scientific">Leviviridae sp</name>
    <dbReference type="NCBI Taxonomy" id="2027243"/>
    <lineage>
        <taxon>Viruses</taxon>
        <taxon>Riboviria</taxon>
        <taxon>Orthornavirae</taxon>
        <taxon>Lenarviricota</taxon>
        <taxon>Leviviricetes</taxon>
        <taxon>Norzivirales</taxon>
        <taxon>Fiersviridae</taxon>
    </lineage>
</organism>
<dbReference type="EMBL" id="MN034163">
    <property type="protein sequence ID" value="QDH88537.1"/>
    <property type="molecule type" value="Genomic_RNA"/>
</dbReference>